<keyword evidence="1" id="KW-1133">Transmembrane helix</keyword>
<comment type="caution">
    <text evidence="2">The sequence shown here is derived from an EMBL/GenBank/DDBJ whole genome shotgun (WGS) entry which is preliminary data.</text>
</comment>
<name>A0ABY2TZK2_9PSED</name>
<reference evidence="2 3" key="1">
    <citation type="submission" date="2019-05" db="EMBL/GenBank/DDBJ databases">
        <title>Pseudomonas edaphica sp. nov., isolated from rhizospheric soil of Cistus ladanifer L. in Spain.</title>
        <authorList>
            <person name="Peix A."/>
        </authorList>
    </citation>
    <scope>NUCLEOTIDE SEQUENCE [LARGE SCALE GENOMIC DNA]</scope>
    <source>
        <strain evidence="2 3">RD25</strain>
    </source>
</reference>
<protein>
    <submittedName>
        <fullName evidence="2">Uncharacterized protein</fullName>
    </submittedName>
</protein>
<sequence>MYDKMLLLRQRMSNGIISLLGNFARGGLETQITVGAGLPAIAVWRGCLVGYISIAAVTAAYGFALTAGHFSKDR</sequence>
<feature type="non-terminal residue" evidence="2">
    <location>
        <position position="74"/>
    </location>
</feature>
<gene>
    <name evidence="2" type="ORF">FEM54_24380</name>
</gene>
<evidence type="ECO:0000313" key="2">
    <source>
        <dbReference type="EMBL" id="TLG88901.1"/>
    </source>
</evidence>
<evidence type="ECO:0000313" key="3">
    <source>
        <dbReference type="Proteomes" id="UP000304941"/>
    </source>
</evidence>
<feature type="transmembrane region" description="Helical" evidence="1">
    <location>
        <begin position="48"/>
        <end position="70"/>
    </location>
</feature>
<dbReference type="EMBL" id="VBVZ01000470">
    <property type="protein sequence ID" value="TLG88901.1"/>
    <property type="molecule type" value="Genomic_DNA"/>
</dbReference>
<evidence type="ECO:0000256" key="1">
    <source>
        <dbReference type="SAM" id="Phobius"/>
    </source>
</evidence>
<proteinExistence type="predicted"/>
<organism evidence="2 3">
    <name type="scientific">Pseudomonas edaphica</name>
    <dbReference type="NCBI Taxonomy" id="2006980"/>
    <lineage>
        <taxon>Bacteria</taxon>
        <taxon>Pseudomonadati</taxon>
        <taxon>Pseudomonadota</taxon>
        <taxon>Gammaproteobacteria</taxon>
        <taxon>Pseudomonadales</taxon>
        <taxon>Pseudomonadaceae</taxon>
        <taxon>Pseudomonas</taxon>
    </lineage>
</organism>
<keyword evidence="3" id="KW-1185">Reference proteome</keyword>
<accession>A0ABY2TZK2</accession>
<dbReference type="Proteomes" id="UP000304941">
    <property type="component" value="Unassembled WGS sequence"/>
</dbReference>
<keyword evidence="1" id="KW-0812">Transmembrane</keyword>
<keyword evidence="1" id="KW-0472">Membrane</keyword>